<dbReference type="AlphaFoldDB" id="A0A2P6CCH6"/>
<reference evidence="3 4" key="1">
    <citation type="submission" date="2016-12" db="EMBL/GenBank/DDBJ databases">
        <title>Trade-off between light-utilization and light-protection in marine flavobacteria.</title>
        <authorList>
            <person name="Kumagai Y."/>
            <person name="Yoshizawa S."/>
            <person name="Kogure K."/>
            <person name="Iwasaki W."/>
        </authorList>
    </citation>
    <scope>NUCLEOTIDE SEQUENCE [LARGE SCALE GENOMIC DNA]</scope>
    <source>
        <strain evidence="3 4">KCTC 12100</strain>
    </source>
</reference>
<evidence type="ECO:0000259" key="2">
    <source>
        <dbReference type="PROSITE" id="PS50894"/>
    </source>
</evidence>
<feature type="modified residue" description="Phosphohistidine" evidence="1">
    <location>
        <position position="55"/>
    </location>
</feature>
<dbReference type="GO" id="GO:0004672">
    <property type="term" value="F:protein kinase activity"/>
    <property type="evidence" value="ECO:0007669"/>
    <property type="project" value="UniProtKB-ARBA"/>
</dbReference>
<protein>
    <submittedName>
        <fullName evidence="3">Histidine kinase</fullName>
    </submittedName>
</protein>
<dbReference type="Gene3D" id="1.20.120.160">
    <property type="entry name" value="HPT domain"/>
    <property type="match status" value="1"/>
</dbReference>
<dbReference type="EMBL" id="MSCK01000001">
    <property type="protein sequence ID" value="PQJ72599.1"/>
    <property type="molecule type" value="Genomic_DNA"/>
</dbReference>
<keyword evidence="3" id="KW-0808">Transferase</keyword>
<keyword evidence="1" id="KW-0597">Phosphoprotein</keyword>
<gene>
    <name evidence="3" type="ORF">BTO14_04730</name>
</gene>
<dbReference type="RefSeq" id="WP_105048258.1">
    <property type="nucleotide sequence ID" value="NZ_CP150661.1"/>
</dbReference>
<dbReference type="PROSITE" id="PS50894">
    <property type="entry name" value="HPT"/>
    <property type="match status" value="1"/>
</dbReference>
<name>A0A2P6CCH6_9FLAO</name>
<dbReference type="Pfam" id="PF01627">
    <property type="entry name" value="Hpt"/>
    <property type="match status" value="1"/>
</dbReference>
<organism evidence="3 4">
    <name type="scientific">Polaribacter butkevichii</name>
    <dbReference type="NCBI Taxonomy" id="218490"/>
    <lineage>
        <taxon>Bacteria</taxon>
        <taxon>Pseudomonadati</taxon>
        <taxon>Bacteroidota</taxon>
        <taxon>Flavobacteriia</taxon>
        <taxon>Flavobacteriales</taxon>
        <taxon>Flavobacteriaceae</taxon>
    </lineage>
</organism>
<dbReference type="GO" id="GO:0000160">
    <property type="term" value="P:phosphorelay signal transduction system"/>
    <property type="evidence" value="ECO:0007669"/>
    <property type="project" value="InterPro"/>
</dbReference>
<evidence type="ECO:0000313" key="3">
    <source>
        <dbReference type="EMBL" id="PQJ72599.1"/>
    </source>
</evidence>
<feature type="domain" description="HPt" evidence="2">
    <location>
        <begin position="16"/>
        <end position="105"/>
    </location>
</feature>
<sequence length="105" mass="12681">MEQPNLEYIEQLARGDESIRNELIDVIKTEFPDEKKEYYDYLEKKEFKKIEESVHKLKHKISILGLEKSYEIANEFEHNLRELSLEKQEDFEKILKAITTYIETI</sequence>
<dbReference type="InterPro" id="IPR008207">
    <property type="entry name" value="Sig_transdc_His_kin_Hpt_dom"/>
</dbReference>
<dbReference type="Proteomes" id="UP000247345">
    <property type="component" value="Unassembled WGS sequence"/>
</dbReference>
<proteinExistence type="predicted"/>
<keyword evidence="3" id="KW-0418">Kinase</keyword>
<keyword evidence="4" id="KW-1185">Reference proteome</keyword>
<comment type="caution">
    <text evidence="3">The sequence shown here is derived from an EMBL/GenBank/DDBJ whole genome shotgun (WGS) entry which is preliminary data.</text>
</comment>
<dbReference type="InterPro" id="IPR036641">
    <property type="entry name" value="HPT_dom_sf"/>
</dbReference>
<dbReference type="OrthoDB" id="1441381at2"/>
<evidence type="ECO:0000313" key="4">
    <source>
        <dbReference type="Proteomes" id="UP000247345"/>
    </source>
</evidence>
<accession>A0A2P6CCH6</accession>
<evidence type="ECO:0000256" key="1">
    <source>
        <dbReference type="PROSITE-ProRule" id="PRU00110"/>
    </source>
</evidence>
<dbReference type="SUPFAM" id="SSF47226">
    <property type="entry name" value="Histidine-containing phosphotransfer domain, HPT domain"/>
    <property type="match status" value="1"/>
</dbReference>